<feature type="domain" description="Glycoside hydrolase family 20 catalytic" evidence="9">
    <location>
        <begin position="202"/>
        <end position="516"/>
    </location>
</feature>
<evidence type="ECO:0000256" key="6">
    <source>
        <dbReference type="ARBA" id="ARBA00023295"/>
    </source>
</evidence>
<dbReference type="Pfam" id="PF00728">
    <property type="entry name" value="Glyco_hydro_20"/>
    <property type="match status" value="1"/>
</dbReference>
<dbReference type="AlphaFoldDB" id="A0A817UEA2"/>
<keyword evidence="6" id="KW-0326">Glycosidase</keyword>
<dbReference type="SUPFAM" id="SSF51445">
    <property type="entry name" value="(Trans)glycosidases"/>
    <property type="match status" value="1"/>
</dbReference>
<dbReference type="Pfam" id="PF14845">
    <property type="entry name" value="Glycohydro_20b2"/>
    <property type="match status" value="1"/>
</dbReference>
<dbReference type="Gene3D" id="3.30.379.10">
    <property type="entry name" value="Chitobiase/beta-hexosaminidase domain 2-like"/>
    <property type="match status" value="1"/>
</dbReference>
<dbReference type="InterPro" id="IPR017853">
    <property type="entry name" value="GH"/>
</dbReference>
<name>A0A817UEA2_9BILA</name>
<proteinExistence type="inferred from homology"/>
<dbReference type="InterPro" id="IPR029018">
    <property type="entry name" value="Hex-like_dom2"/>
</dbReference>
<organism evidence="11 14">
    <name type="scientific">Rotaria socialis</name>
    <dbReference type="NCBI Taxonomy" id="392032"/>
    <lineage>
        <taxon>Eukaryota</taxon>
        <taxon>Metazoa</taxon>
        <taxon>Spiralia</taxon>
        <taxon>Gnathifera</taxon>
        <taxon>Rotifera</taxon>
        <taxon>Eurotatoria</taxon>
        <taxon>Bdelloidea</taxon>
        <taxon>Philodinida</taxon>
        <taxon>Philodinidae</taxon>
        <taxon>Rotaria</taxon>
    </lineage>
</organism>
<feature type="active site" description="Proton donor" evidence="7">
    <location>
        <position position="355"/>
    </location>
</feature>
<evidence type="ECO:0000259" key="9">
    <source>
        <dbReference type="Pfam" id="PF00728"/>
    </source>
</evidence>
<sequence length="755" mass="87839">MTRLRSTRRMLSVIFVTTFILILYFLFRKKPFEFSPVENAYYYPSSHDRFQSRNIPISTQIKVIPIPQFISTQDAVLKISNDFQIISKQNTVRDLELAIRRYSNYISSLTGLSIENSQKYSSSENKLIIDCLLKDADEYSYPKIDEDESYVLNVTRTGTYLGALTLTGILRGLSTFVQLIECSNSSNISYIPIVNITDRPRFPWRGLMLDVSRHWMPASVIERTLNAMELSKLNVLHLHLSDDQGFRVESIQYKLLHDEKDFFTQKDIRYLVEYARQRRIRIVPEFDIPGHTTSWFVGYPELATDPGPYQISTNWGVLKSTMDPTKETTYKFLDVFFEEMTKLFPDLYFHIGGDEVEGTHWAQSPTIQKFIFDNKLRNKNGLQAYFNKRVQALLKKYGKIMIGWEEILDEIDENLIINSDAVIQSWKSRQATVNAVKRGFRSILSNGYYLDQLSPSMNHYTVDPIQKHEALLLNREQQQRILGGEACMWSEFASQYTVDSRIWPRVSAIAERLWSSPLIINQNFLYERLFRMSHLLEQMKTGVTHLSSYMNKLENLLLGQTNKTALLHPFVILADASEPLGHGERSQLTRYTSSVPLTTFADALHSESESIWKLENLQINDKRLHDIFQTWSLNHLRLSTLFNSIKKYQYDNIWGQNIERLSENLAHVGRIGLRVFNYNSQKVLHHDKNNTMNSWTLPHWISHHSILLEQLENGVKEVRLAAVRPVRRLLHSIQSTNQLRVQEATRDILVPSANF</sequence>
<dbReference type="EMBL" id="CAJOBO010000619">
    <property type="protein sequence ID" value="CAF4259801.1"/>
    <property type="molecule type" value="Genomic_DNA"/>
</dbReference>
<keyword evidence="8" id="KW-1133">Transmembrane helix</keyword>
<dbReference type="Gene3D" id="3.20.20.80">
    <property type="entry name" value="Glycosidases"/>
    <property type="match status" value="1"/>
</dbReference>
<comment type="similarity">
    <text evidence="2">Belongs to the glycosyl hydrolase 20 family.</text>
</comment>
<evidence type="ECO:0000313" key="11">
    <source>
        <dbReference type="EMBL" id="CAF3330040.1"/>
    </source>
</evidence>
<dbReference type="EMBL" id="CAJNYT010001659">
    <property type="protein sequence ID" value="CAF3423618.1"/>
    <property type="molecule type" value="Genomic_DNA"/>
</dbReference>
<dbReference type="PRINTS" id="PR00738">
    <property type="entry name" value="GLHYDRLASE20"/>
</dbReference>
<dbReference type="GO" id="GO:0006689">
    <property type="term" value="P:ganglioside catabolic process"/>
    <property type="evidence" value="ECO:0007669"/>
    <property type="project" value="TreeGrafter"/>
</dbReference>
<feature type="transmembrane region" description="Helical" evidence="8">
    <location>
        <begin position="9"/>
        <end position="27"/>
    </location>
</feature>
<dbReference type="Proteomes" id="UP000663872">
    <property type="component" value="Unassembled WGS sequence"/>
</dbReference>
<evidence type="ECO:0000313" key="14">
    <source>
        <dbReference type="Proteomes" id="UP000663833"/>
    </source>
</evidence>
<keyword evidence="8" id="KW-0472">Membrane</keyword>
<comment type="catalytic activity">
    <reaction evidence="1">
        <text>Hydrolysis of terminal non-reducing N-acetyl-D-hexosamine residues in N-acetyl-beta-D-hexosaminides.</text>
        <dbReference type="EC" id="3.2.1.52"/>
    </reaction>
</comment>
<dbReference type="GO" id="GO:0016020">
    <property type="term" value="C:membrane"/>
    <property type="evidence" value="ECO:0007669"/>
    <property type="project" value="TreeGrafter"/>
</dbReference>
<evidence type="ECO:0000256" key="4">
    <source>
        <dbReference type="ARBA" id="ARBA00022801"/>
    </source>
</evidence>
<dbReference type="InterPro" id="IPR015883">
    <property type="entry name" value="Glyco_hydro_20_cat"/>
</dbReference>
<evidence type="ECO:0000256" key="2">
    <source>
        <dbReference type="ARBA" id="ARBA00006285"/>
    </source>
</evidence>
<keyword evidence="8" id="KW-0812">Transmembrane</keyword>
<protein>
    <recommendedName>
        <fullName evidence="3">beta-N-acetylhexosaminidase</fullName>
        <ecNumber evidence="3">3.2.1.52</ecNumber>
    </recommendedName>
</protein>
<dbReference type="InterPro" id="IPR025705">
    <property type="entry name" value="Beta_hexosaminidase_sua/sub"/>
</dbReference>
<keyword evidence="5" id="KW-0325">Glycoprotein</keyword>
<dbReference type="GO" id="GO:0004563">
    <property type="term" value="F:beta-N-acetylhexosaminidase activity"/>
    <property type="evidence" value="ECO:0007669"/>
    <property type="project" value="UniProtKB-EC"/>
</dbReference>
<evidence type="ECO:0000259" key="10">
    <source>
        <dbReference type="Pfam" id="PF14845"/>
    </source>
</evidence>
<dbReference type="GO" id="GO:0005975">
    <property type="term" value="P:carbohydrate metabolic process"/>
    <property type="evidence" value="ECO:0007669"/>
    <property type="project" value="InterPro"/>
</dbReference>
<dbReference type="EMBL" id="CAJNYD010001317">
    <property type="protein sequence ID" value="CAF3330040.1"/>
    <property type="molecule type" value="Genomic_DNA"/>
</dbReference>
<keyword evidence="4" id="KW-0378">Hydrolase</keyword>
<evidence type="ECO:0000256" key="8">
    <source>
        <dbReference type="SAM" id="Phobius"/>
    </source>
</evidence>
<dbReference type="GO" id="GO:0005764">
    <property type="term" value="C:lysosome"/>
    <property type="evidence" value="ECO:0007669"/>
    <property type="project" value="TreeGrafter"/>
</dbReference>
<evidence type="ECO:0000256" key="1">
    <source>
        <dbReference type="ARBA" id="ARBA00001231"/>
    </source>
</evidence>
<gene>
    <name evidence="12" type="ORF">GRG538_LOCUS12001</name>
    <name evidence="13" type="ORF">HFQ381_LOCUS10981</name>
    <name evidence="11" type="ORF">LUA448_LOCUS10949</name>
</gene>
<dbReference type="GO" id="GO:0030203">
    <property type="term" value="P:glycosaminoglycan metabolic process"/>
    <property type="evidence" value="ECO:0007669"/>
    <property type="project" value="TreeGrafter"/>
</dbReference>
<dbReference type="EC" id="3.2.1.52" evidence="3"/>
<reference evidence="11" key="1">
    <citation type="submission" date="2021-02" db="EMBL/GenBank/DDBJ databases">
        <authorList>
            <person name="Nowell W R."/>
        </authorList>
    </citation>
    <scope>NUCLEOTIDE SEQUENCE</scope>
</reference>
<evidence type="ECO:0000256" key="3">
    <source>
        <dbReference type="ARBA" id="ARBA00012663"/>
    </source>
</evidence>
<evidence type="ECO:0000256" key="5">
    <source>
        <dbReference type="ARBA" id="ARBA00023180"/>
    </source>
</evidence>
<evidence type="ECO:0000256" key="7">
    <source>
        <dbReference type="PIRSR" id="PIRSR625705-1"/>
    </source>
</evidence>
<dbReference type="PANTHER" id="PTHR22600:SF21">
    <property type="entry name" value="BETA-HEXOSAMINIDASE A"/>
    <property type="match status" value="1"/>
</dbReference>
<dbReference type="PANTHER" id="PTHR22600">
    <property type="entry name" value="BETA-HEXOSAMINIDASE"/>
    <property type="match status" value="1"/>
</dbReference>
<dbReference type="InterPro" id="IPR029019">
    <property type="entry name" value="HEX_eukaryotic_N"/>
</dbReference>
<comment type="caution">
    <text evidence="11">The sequence shown here is derived from an EMBL/GenBank/DDBJ whole genome shotgun (WGS) entry which is preliminary data.</text>
</comment>
<dbReference type="Proteomes" id="UP000663851">
    <property type="component" value="Unassembled WGS sequence"/>
</dbReference>
<accession>A0A817UEA2</accession>
<feature type="domain" description="Beta-hexosaminidase eukaryotic type N-terminal" evidence="10">
    <location>
        <begin position="64"/>
        <end position="179"/>
    </location>
</feature>
<evidence type="ECO:0000313" key="12">
    <source>
        <dbReference type="EMBL" id="CAF3423618.1"/>
    </source>
</evidence>
<dbReference type="Proteomes" id="UP000663833">
    <property type="component" value="Unassembled WGS sequence"/>
</dbReference>
<dbReference type="SUPFAM" id="SSF55545">
    <property type="entry name" value="beta-N-acetylhexosaminidase-like domain"/>
    <property type="match status" value="1"/>
</dbReference>
<evidence type="ECO:0000313" key="13">
    <source>
        <dbReference type="EMBL" id="CAF4259801.1"/>
    </source>
</evidence>